<dbReference type="PROSITE" id="PS51257">
    <property type="entry name" value="PROKAR_LIPOPROTEIN"/>
    <property type="match status" value="1"/>
</dbReference>
<dbReference type="AlphaFoldDB" id="A0A246WR19"/>
<evidence type="ECO:0000313" key="2">
    <source>
        <dbReference type="EMBL" id="OWY28856.1"/>
    </source>
</evidence>
<evidence type="ECO:0000313" key="3">
    <source>
        <dbReference type="Proteomes" id="UP000197596"/>
    </source>
</evidence>
<dbReference type="EMBL" id="NJGU01000006">
    <property type="protein sequence ID" value="OWY28856.1"/>
    <property type="molecule type" value="Genomic_DNA"/>
</dbReference>
<dbReference type="Proteomes" id="UP000197596">
    <property type="component" value="Unassembled WGS sequence"/>
</dbReference>
<feature type="signal peptide" evidence="1">
    <location>
        <begin position="1"/>
        <end position="24"/>
    </location>
</feature>
<reference evidence="2 3" key="1">
    <citation type="submission" date="2017-06" db="EMBL/GenBank/DDBJ databases">
        <title>Herbaspirillum phytohormonus sp. nov., isolated from the root nodule of Robinia pseudoacacia in lead-zinc mine.</title>
        <authorList>
            <person name="Fan M."/>
            <person name="Lin Y."/>
        </authorList>
    </citation>
    <scope>NUCLEOTIDE SEQUENCE [LARGE SCALE GENOMIC DNA]</scope>
    <source>
        <strain evidence="2 3">HZ10</strain>
    </source>
</reference>
<evidence type="ECO:0008006" key="4">
    <source>
        <dbReference type="Google" id="ProtNLM"/>
    </source>
</evidence>
<protein>
    <recommendedName>
        <fullName evidence="4">Curli production assembly/transport component CsgG</fullName>
    </recommendedName>
</protein>
<accession>A0A246WR19</accession>
<dbReference type="RefSeq" id="WP_088751328.1">
    <property type="nucleotide sequence ID" value="NZ_NJGU01000006.1"/>
</dbReference>
<proteinExistence type="predicted"/>
<sequence>MFPTLNKFLLCVLVCLLGLLGGCATNNSLNPAQVSQIRKIGVISTAGGTFYRQYIGLTVFNNESESLDIRDWKLDDVYEAQAQKALKQMSSIEVILLGEQRADFHVLQGRKELIQTTAARLKLDAIALVSSDPANRNGLGLYGQGMSNSNLRFYASIGIYDGKTGELIGQERLGSVRSDPMALGIPKFGEPRLRVSHKTVLTPLATLSDKEIADLKQQATYLPGTAWMETFRRLLGKQGS</sequence>
<gene>
    <name evidence="2" type="ORF">CEJ42_12875</name>
</gene>
<evidence type="ECO:0000256" key="1">
    <source>
        <dbReference type="SAM" id="SignalP"/>
    </source>
</evidence>
<feature type="chain" id="PRO_5012874052" description="Curli production assembly/transport component CsgG" evidence="1">
    <location>
        <begin position="25"/>
        <end position="240"/>
    </location>
</feature>
<organism evidence="2 3">
    <name type="scientific">Herbaspirillum robiniae</name>
    <dbReference type="NCBI Taxonomy" id="2014887"/>
    <lineage>
        <taxon>Bacteria</taxon>
        <taxon>Pseudomonadati</taxon>
        <taxon>Pseudomonadota</taxon>
        <taxon>Betaproteobacteria</taxon>
        <taxon>Burkholderiales</taxon>
        <taxon>Oxalobacteraceae</taxon>
        <taxon>Herbaspirillum</taxon>
    </lineage>
</organism>
<comment type="caution">
    <text evidence="2">The sequence shown here is derived from an EMBL/GenBank/DDBJ whole genome shotgun (WGS) entry which is preliminary data.</text>
</comment>
<keyword evidence="1" id="KW-0732">Signal</keyword>
<name>A0A246WR19_9BURK</name>